<comment type="catalytic activity">
    <reaction evidence="1">
        <text>ATP + protein L-histidine = ADP + protein N-phospho-L-histidine.</text>
        <dbReference type="EC" id="2.7.13.3"/>
    </reaction>
</comment>
<evidence type="ECO:0000256" key="10">
    <source>
        <dbReference type="ARBA" id="ARBA00023136"/>
    </source>
</evidence>
<dbReference type="InterPro" id="IPR003594">
    <property type="entry name" value="HATPase_dom"/>
</dbReference>
<feature type="domain" description="Histidine kinase" evidence="13">
    <location>
        <begin position="248"/>
        <end position="458"/>
    </location>
</feature>
<dbReference type="PRINTS" id="PR00344">
    <property type="entry name" value="BCTRLSENSOR"/>
</dbReference>
<evidence type="ECO:0000256" key="11">
    <source>
        <dbReference type="SAM" id="MobiDB-lite"/>
    </source>
</evidence>
<dbReference type="CDD" id="cd06225">
    <property type="entry name" value="HAMP"/>
    <property type="match status" value="1"/>
</dbReference>
<dbReference type="SMART" id="SM00304">
    <property type="entry name" value="HAMP"/>
    <property type="match status" value="1"/>
</dbReference>
<evidence type="ECO:0000256" key="8">
    <source>
        <dbReference type="ARBA" id="ARBA00022989"/>
    </source>
</evidence>
<evidence type="ECO:0000256" key="9">
    <source>
        <dbReference type="ARBA" id="ARBA00023012"/>
    </source>
</evidence>
<dbReference type="PROSITE" id="PS50109">
    <property type="entry name" value="HIS_KIN"/>
    <property type="match status" value="1"/>
</dbReference>
<dbReference type="Pfam" id="PF00512">
    <property type="entry name" value="HisKA"/>
    <property type="match status" value="1"/>
</dbReference>
<dbReference type="SUPFAM" id="SSF55874">
    <property type="entry name" value="ATPase domain of HSP90 chaperone/DNA topoisomerase II/histidine kinase"/>
    <property type="match status" value="1"/>
</dbReference>
<organism evidence="15 16">
    <name type="scientific">Ideonella azotifigens</name>
    <dbReference type="NCBI Taxonomy" id="513160"/>
    <lineage>
        <taxon>Bacteria</taxon>
        <taxon>Pseudomonadati</taxon>
        <taxon>Pseudomonadota</taxon>
        <taxon>Betaproteobacteria</taxon>
        <taxon>Burkholderiales</taxon>
        <taxon>Sphaerotilaceae</taxon>
        <taxon>Ideonella</taxon>
    </lineage>
</organism>
<feature type="domain" description="HAMP" evidence="14">
    <location>
        <begin position="176"/>
        <end position="240"/>
    </location>
</feature>
<accession>A0ABN1KKQ5</accession>
<proteinExistence type="predicted"/>
<comment type="subcellular location">
    <subcellularLocation>
        <location evidence="2">Membrane</location>
        <topology evidence="2">Multi-pass membrane protein</topology>
    </subcellularLocation>
</comment>
<dbReference type="InterPro" id="IPR004358">
    <property type="entry name" value="Sig_transdc_His_kin-like_C"/>
</dbReference>
<evidence type="ECO:0000256" key="12">
    <source>
        <dbReference type="SAM" id="Phobius"/>
    </source>
</evidence>
<evidence type="ECO:0000256" key="3">
    <source>
        <dbReference type="ARBA" id="ARBA00012438"/>
    </source>
</evidence>
<keyword evidence="7" id="KW-0418">Kinase</keyword>
<evidence type="ECO:0000256" key="6">
    <source>
        <dbReference type="ARBA" id="ARBA00022692"/>
    </source>
</evidence>
<keyword evidence="6 12" id="KW-0812">Transmembrane</keyword>
<dbReference type="InterPro" id="IPR036097">
    <property type="entry name" value="HisK_dim/P_sf"/>
</dbReference>
<evidence type="ECO:0000313" key="15">
    <source>
        <dbReference type="EMBL" id="GAA0769627.1"/>
    </source>
</evidence>
<dbReference type="CDD" id="cd00082">
    <property type="entry name" value="HisKA"/>
    <property type="match status" value="1"/>
</dbReference>
<dbReference type="PROSITE" id="PS50885">
    <property type="entry name" value="HAMP"/>
    <property type="match status" value="1"/>
</dbReference>
<dbReference type="SUPFAM" id="SSF47384">
    <property type="entry name" value="Homodimeric domain of signal transducing histidine kinase"/>
    <property type="match status" value="1"/>
</dbReference>
<evidence type="ECO:0000256" key="7">
    <source>
        <dbReference type="ARBA" id="ARBA00022777"/>
    </source>
</evidence>
<dbReference type="PANTHER" id="PTHR45436">
    <property type="entry name" value="SENSOR HISTIDINE KINASE YKOH"/>
    <property type="match status" value="1"/>
</dbReference>
<keyword evidence="15" id="KW-0067">ATP-binding</keyword>
<dbReference type="InterPro" id="IPR003660">
    <property type="entry name" value="HAMP_dom"/>
</dbReference>
<dbReference type="SMART" id="SM00387">
    <property type="entry name" value="HATPase_c"/>
    <property type="match status" value="1"/>
</dbReference>
<keyword evidence="9" id="KW-0902">Two-component regulatory system</keyword>
<evidence type="ECO:0000259" key="13">
    <source>
        <dbReference type="PROSITE" id="PS50109"/>
    </source>
</evidence>
<keyword evidence="8 12" id="KW-1133">Transmembrane helix</keyword>
<name>A0ABN1KKQ5_9BURK</name>
<evidence type="ECO:0000256" key="2">
    <source>
        <dbReference type="ARBA" id="ARBA00004141"/>
    </source>
</evidence>
<protein>
    <recommendedName>
        <fullName evidence="3">histidine kinase</fullName>
        <ecNumber evidence="3">2.7.13.3</ecNumber>
    </recommendedName>
</protein>
<dbReference type="Proteomes" id="UP001500279">
    <property type="component" value="Unassembled WGS sequence"/>
</dbReference>
<keyword evidence="15" id="KW-0547">Nucleotide-binding</keyword>
<dbReference type="InterPro" id="IPR050428">
    <property type="entry name" value="TCS_sensor_his_kinase"/>
</dbReference>
<dbReference type="EC" id="2.7.13.3" evidence="3"/>
<gene>
    <name evidence="15" type="ORF">GCM10009107_60720</name>
</gene>
<dbReference type="InterPro" id="IPR036890">
    <property type="entry name" value="HATPase_C_sf"/>
</dbReference>
<evidence type="ECO:0000313" key="16">
    <source>
        <dbReference type="Proteomes" id="UP001500279"/>
    </source>
</evidence>
<comment type="caution">
    <text evidence="15">The sequence shown here is derived from an EMBL/GenBank/DDBJ whole genome shotgun (WGS) entry which is preliminary data.</text>
</comment>
<dbReference type="Gene3D" id="1.10.287.130">
    <property type="match status" value="1"/>
</dbReference>
<evidence type="ECO:0000256" key="4">
    <source>
        <dbReference type="ARBA" id="ARBA00022553"/>
    </source>
</evidence>
<dbReference type="InterPro" id="IPR005467">
    <property type="entry name" value="His_kinase_dom"/>
</dbReference>
<dbReference type="InterPro" id="IPR003661">
    <property type="entry name" value="HisK_dim/P_dom"/>
</dbReference>
<dbReference type="Gene3D" id="3.30.565.10">
    <property type="entry name" value="Histidine kinase-like ATPase, C-terminal domain"/>
    <property type="match status" value="1"/>
</dbReference>
<feature type="region of interest" description="Disordered" evidence="11">
    <location>
        <begin position="199"/>
        <end position="219"/>
    </location>
</feature>
<keyword evidence="16" id="KW-1185">Reference proteome</keyword>
<dbReference type="Gene3D" id="6.10.340.10">
    <property type="match status" value="1"/>
</dbReference>
<evidence type="ECO:0000256" key="5">
    <source>
        <dbReference type="ARBA" id="ARBA00022679"/>
    </source>
</evidence>
<sequence length="458" mass="50188">MGRLFWKFFLGFWIALVTVAGSVAAGVWLARWFDLIPVSAAEARRAEVVLSVTSGLLASHDTEGLKRVAELFKRAGKPPPYLLDAQGHDLLGRMLDPQLVAKVLAAPEQTDLKHGGDSLGLIEHTPTASGQAITVFMPADTLRSTQGPLERTPPPVWIPILATLLISTLFATFAAWHVSHRIHTLQAAFRRLADGQLDTRVSMPQGRRHRRRRGPENDDEMVQLGADFNRMAQQLQQLVGAQQRLLHDVSHELRSPLARMQAAIGLARQQPERMPAMHERVERECMRLDALVGEVLTLARMETTQAQPPRLPIDVVALMAEVCNDARFEARAAHRDLQFSAQGSFVAEVNAELLCRAFENVVRNAVKFTREATSVQVTAEASSTALLITVQDQGPGVPEEARTRMFEPFERLGEAGVEGFGLGLTIAKRAIESHGGRIEAHAPEGGGLAVVMRLGARG</sequence>
<dbReference type="SMART" id="SM00388">
    <property type="entry name" value="HisKA"/>
    <property type="match status" value="1"/>
</dbReference>
<reference evidence="15 16" key="1">
    <citation type="journal article" date="2019" name="Int. J. Syst. Evol. Microbiol.">
        <title>The Global Catalogue of Microorganisms (GCM) 10K type strain sequencing project: providing services to taxonomists for standard genome sequencing and annotation.</title>
        <authorList>
            <consortium name="The Broad Institute Genomics Platform"/>
            <consortium name="The Broad Institute Genome Sequencing Center for Infectious Disease"/>
            <person name="Wu L."/>
            <person name="Ma J."/>
        </authorList>
    </citation>
    <scope>NUCLEOTIDE SEQUENCE [LARGE SCALE GENOMIC DNA]</scope>
    <source>
        <strain evidence="15 16">JCM 15503</strain>
    </source>
</reference>
<keyword evidence="5" id="KW-0808">Transferase</keyword>
<dbReference type="GO" id="GO:0005524">
    <property type="term" value="F:ATP binding"/>
    <property type="evidence" value="ECO:0007669"/>
    <property type="project" value="UniProtKB-KW"/>
</dbReference>
<dbReference type="PANTHER" id="PTHR45436:SF15">
    <property type="entry name" value="SENSOR HISTIDINE KINASE CUSS"/>
    <property type="match status" value="1"/>
</dbReference>
<feature type="transmembrane region" description="Helical" evidence="12">
    <location>
        <begin position="156"/>
        <end position="176"/>
    </location>
</feature>
<dbReference type="CDD" id="cd00075">
    <property type="entry name" value="HATPase"/>
    <property type="match status" value="1"/>
</dbReference>
<dbReference type="Pfam" id="PF00672">
    <property type="entry name" value="HAMP"/>
    <property type="match status" value="1"/>
</dbReference>
<keyword evidence="4" id="KW-0597">Phosphoprotein</keyword>
<evidence type="ECO:0000256" key="1">
    <source>
        <dbReference type="ARBA" id="ARBA00000085"/>
    </source>
</evidence>
<dbReference type="EMBL" id="BAAAEW010000047">
    <property type="protein sequence ID" value="GAA0769627.1"/>
    <property type="molecule type" value="Genomic_DNA"/>
</dbReference>
<keyword evidence="10 12" id="KW-0472">Membrane</keyword>
<evidence type="ECO:0000259" key="14">
    <source>
        <dbReference type="PROSITE" id="PS50885"/>
    </source>
</evidence>
<dbReference type="Pfam" id="PF02518">
    <property type="entry name" value="HATPase_c"/>
    <property type="match status" value="1"/>
</dbReference>